<evidence type="ECO:0000313" key="4">
    <source>
        <dbReference type="Proteomes" id="UP000321816"/>
    </source>
</evidence>
<dbReference type="AlphaFoldDB" id="A0AAJ8LVX4"/>
<gene>
    <name evidence="3" type="ORF">FTX54_015410</name>
</gene>
<feature type="compositionally biased region" description="Acidic residues" evidence="1">
    <location>
        <begin position="31"/>
        <end position="56"/>
    </location>
</feature>
<evidence type="ECO:0000256" key="2">
    <source>
        <dbReference type="SAM" id="SignalP"/>
    </source>
</evidence>
<feature type="chain" id="PRO_5042467018" evidence="2">
    <location>
        <begin position="21"/>
        <end position="56"/>
    </location>
</feature>
<feature type="region of interest" description="Disordered" evidence="1">
    <location>
        <begin position="19"/>
        <end position="56"/>
    </location>
</feature>
<dbReference type="EMBL" id="CP144914">
    <property type="protein sequence ID" value="WWD79761.1"/>
    <property type="molecule type" value="Genomic_DNA"/>
</dbReference>
<evidence type="ECO:0000256" key="1">
    <source>
        <dbReference type="SAM" id="MobiDB-lite"/>
    </source>
</evidence>
<keyword evidence="2" id="KW-0732">Signal</keyword>
<proteinExistence type="predicted"/>
<reference evidence="3 4" key="1">
    <citation type="submission" date="2024-01" db="EMBL/GenBank/DDBJ databases">
        <title>Complete Genome Sequence of Alkalicoccus halolimnae BZ-SZ-XJ29T, a Moderately Halophilic Bacterium Isolated from a Salt Lake.</title>
        <authorList>
            <person name="Zhao B."/>
        </authorList>
    </citation>
    <scope>NUCLEOTIDE SEQUENCE [LARGE SCALE GENOMIC DNA]</scope>
    <source>
        <strain evidence="3 4">BZ-SZ-XJ29</strain>
    </source>
</reference>
<evidence type="ECO:0000313" key="3">
    <source>
        <dbReference type="EMBL" id="WWD79761.1"/>
    </source>
</evidence>
<keyword evidence="4" id="KW-1185">Reference proteome</keyword>
<sequence length="56" mass="5768">MKKKMMVTALSSMFVLGSLAACGGEGGNDTTDVENDPAANEEMDGGMENDPAEGNE</sequence>
<dbReference type="Proteomes" id="UP000321816">
    <property type="component" value="Chromosome"/>
</dbReference>
<organism evidence="3 4">
    <name type="scientific">Alkalicoccus halolimnae</name>
    <dbReference type="NCBI Taxonomy" id="1667239"/>
    <lineage>
        <taxon>Bacteria</taxon>
        <taxon>Bacillati</taxon>
        <taxon>Bacillota</taxon>
        <taxon>Bacilli</taxon>
        <taxon>Bacillales</taxon>
        <taxon>Bacillaceae</taxon>
        <taxon>Alkalicoccus</taxon>
    </lineage>
</organism>
<feature type="signal peptide" evidence="2">
    <location>
        <begin position="1"/>
        <end position="20"/>
    </location>
</feature>
<protein>
    <submittedName>
        <fullName evidence="3">Uncharacterized protein</fullName>
    </submittedName>
</protein>
<name>A0AAJ8LVX4_9BACI</name>
<dbReference type="RefSeq" id="WP_187254462.1">
    <property type="nucleotide sequence ID" value="NZ_CP144914.1"/>
</dbReference>
<accession>A0AAJ8LVX4</accession>
<dbReference type="KEGG" id="ahal:FTX54_015410"/>
<dbReference type="PROSITE" id="PS51257">
    <property type="entry name" value="PROKAR_LIPOPROTEIN"/>
    <property type="match status" value="1"/>
</dbReference>